<organism evidence="2 3">
    <name type="scientific">Elaeis guineensis var. tenera</name>
    <name type="common">Oil palm</name>
    <dbReference type="NCBI Taxonomy" id="51953"/>
    <lineage>
        <taxon>Eukaryota</taxon>
        <taxon>Viridiplantae</taxon>
        <taxon>Streptophyta</taxon>
        <taxon>Embryophyta</taxon>
        <taxon>Tracheophyta</taxon>
        <taxon>Spermatophyta</taxon>
        <taxon>Magnoliopsida</taxon>
        <taxon>Liliopsida</taxon>
        <taxon>Arecaceae</taxon>
        <taxon>Arecoideae</taxon>
        <taxon>Cocoseae</taxon>
        <taxon>Elaeidinae</taxon>
        <taxon>Elaeis</taxon>
    </lineage>
</organism>
<feature type="region of interest" description="Disordered" evidence="1">
    <location>
        <begin position="456"/>
        <end position="477"/>
    </location>
</feature>
<feature type="region of interest" description="Disordered" evidence="1">
    <location>
        <begin position="891"/>
        <end position="913"/>
    </location>
</feature>
<protein>
    <submittedName>
        <fullName evidence="3">Uncharacterized protein LOC105040752</fullName>
    </submittedName>
</protein>
<evidence type="ECO:0000313" key="3">
    <source>
        <dbReference type="RefSeq" id="XP_010915727.3"/>
    </source>
</evidence>
<dbReference type="GO" id="GO:0006260">
    <property type="term" value="P:DNA replication"/>
    <property type="evidence" value="ECO:0007669"/>
    <property type="project" value="InterPro"/>
</dbReference>
<dbReference type="GeneID" id="105040752"/>
<dbReference type="GO" id="GO:0010212">
    <property type="term" value="P:response to ionizing radiation"/>
    <property type="evidence" value="ECO:0007669"/>
    <property type="project" value="InterPro"/>
</dbReference>
<dbReference type="PANTHER" id="PTHR21556">
    <property type="entry name" value="TRESLIN"/>
    <property type="match status" value="1"/>
</dbReference>
<dbReference type="PANTHER" id="PTHR21556:SF2">
    <property type="entry name" value="TRESLIN"/>
    <property type="match status" value="1"/>
</dbReference>
<dbReference type="InterPro" id="IPR026153">
    <property type="entry name" value="Treslin"/>
</dbReference>
<evidence type="ECO:0000313" key="2">
    <source>
        <dbReference type="Proteomes" id="UP000504607"/>
    </source>
</evidence>
<dbReference type="Proteomes" id="UP000504607">
    <property type="component" value="Chromosome 3"/>
</dbReference>
<sequence length="960" mass="107426">MESLDLSRIQRVVLLIDLHPLLRLQNPNSYLSPVLYAARKILSFTPLSSSLFAYKLFFSSLSPVLSTSKVHHLLGKSPTFLSFDHPPSTLKSLSQILNSLAPVSGLGHSTGLSSPSASLLARSLLQLEHDYGWETHFRNPKGTTELVTVRSNLVVLFSPLSHSLNFLSEDIDLEMGVDENSSMSVDSFLNRFFKFFGLVNERLVSKDIHISWIDVDFEPRCTEEDLGSDFLEKGIRELGWGFSSTDAIVLGSALVPFGLIFPYIGCAMEFIPASNAKKGGMKLILGISDASGEPLECKICGLEVLDLKLLSERSDIRNLFSNNSGKNIKKICMGQVWKKREGEKLMLNPSALVLVHGISGDCKKERKGHSRREFFADRVLELLCAEKGELAEGKPIWQLLLAFLYSGNYWASVCISDSDGTSLKGILSPLTINYALLSIVEKISLGLCQSAISTGNGSSEILDRSAPSASKDKDDRRRRKMQADLFQNATLTSFREVVLSHDDNSASGADLEELYFGGECNISKKLRFLRCWMRQIKKSSNSLNIILNELKEYPDVKEEMEERVVTLQEEPGSHIFAASADDSYLSRLGNEEVSPFACMEDMEAFLGSIPQKIEEGLCSEDADLGFLAERMVALSIHALYMKFGRNAIKQSSSEEAEAASDSKIVAEISHLLLRKPKDLILKYKGVNPVSLSSDRSTAFYSTENKIQEHELQILFRMEILRLKIGARIEEKQKMIKEICSLLQFIDINLQGDSFHSEGILEFAERTIKARFAHCIGDVIHQIYKQMEFDLFDEDEVEASDTLPSSNNDEIKKDEDSNDRIPGIATGLVVGAPSYWHQQEKGVKSQPKIIENVHERQLMKAMERRNRDRKLSAFTSWMPDLQRVWALKQPRAKRSTHDLLRKPSKRRKQRAAANDMVCETPMTGKKYSNVQEDDTGCGNSCRSLSKALFHHEGDSGSGIIS</sequence>
<name>A0A6I9QV83_ELAGV</name>
<dbReference type="OrthoDB" id="1913152at2759"/>
<dbReference type="GO" id="GO:0005634">
    <property type="term" value="C:nucleus"/>
    <property type="evidence" value="ECO:0007669"/>
    <property type="project" value="InterPro"/>
</dbReference>
<dbReference type="AlphaFoldDB" id="A0A6I9QV83"/>
<keyword evidence="2" id="KW-1185">Reference proteome</keyword>
<dbReference type="InParanoid" id="A0A6I9QV83"/>
<dbReference type="KEGG" id="egu:105040752"/>
<dbReference type="GO" id="GO:0007095">
    <property type="term" value="P:mitotic G2 DNA damage checkpoint signaling"/>
    <property type="evidence" value="ECO:0007669"/>
    <property type="project" value="TreeGrafter"/>
</dbReference>
<proteinExistence type="predicted"/>
<gene>
    <name evidence="3" type="primary">LOC105040752</name>
</gene>
<evidence type="ECO:0000256" key="1">
    <source>
        <dbReference type="SAM" id="MobiDB-lite"/>
    </source>
</evidence>
<dbReference type="RefSeq" id="XP_010915727.3">
    <property type="nucleotide sequence ID" value="XM_010917425.3"/>
</dbReference>
<dbReference type="GO" id="GO:0003682">
    <property type="term" value="F:chromatin binding"/>
    <property type="evidence" value="ECO:0007669"/>
    <property type="project" value="TreeGrafter"/>
</dbReference>
<reference evidence="3" key="1">
    <citation type="submission" date="2025-08" db="UniProtKB">
        <authorList>
            <consortium name="RefSeq"/>
        </authorList>
    </citation>
    <scope>IDENTIFICATION</scope>
</reference>
<dbReference type="GO" id="GO:0033314">
    <property type="term" value="P:mitotic DNA replication checkpoint signaling"/>
    <property type="evidence" value="ECO:0007669"/>
    <property type="project" value="InterPro"/>
</dbReference>
<dbReference type="GO" id="GO:0030174">
    <property type="term" value="P:regulation of DNA-templated DNA replication initiation"/>
    <property type="evidence" value="ECO:0007669"/>
    <property type="project" value="TreeGrafter"/>
</dbReference>
<accession>A0A6I9QV83</accession>